<feature type="chain" id="PRO_5009743394" evidence="2">
    <location>
        <begin position="19"/>
        <end position="463"/>
    </location>
</feature>
<proteinExistence type="predicted"/>
<accession>A0A076FAC7</accession>
<reference evidence="5" key="1">
    <citation type="journal article" date="2014" name="Genome Announc.">
        <title>Complete Genome Sequence of Campylobacter iguaniorum Strain 1485ET, Isolated from a Bearded Dragon (Pogona vitticeps).</title>
        <authorList>
            <person name="Gilbert M.J."/>
            <person name="Miller W.G."/>
            <person name="Yee E."/>
            <person name="Kik M."/>
            <person name="Wagenaar J.A."/>
            <person name="Duim B."/>
        </authorList>
    </citation>
    <scope>NUCLEOTIDE SEQUENCE [LARGE SCALE GENOMIC DNA]</scope>
    <source>
        <strain evidence="5">1485E</strain>
    </source>
</reference>
<dbReference type="Gene3D" id="1.10.780.10">
    <property type="entry name" value="Hydroxylamine Oxidoreductase, Chain A, domain 1"/>
    <property type="match status" value="1"/>
</dbReference>
<dbReference type="STRING" id="1244531.CIG2463D_1167"/>
<gene>
    <name evidence="4" type="ORF">CIG1485E_1075</name>
</gene>
<dbReference type="eggNOG" id="COG3303">
    <property type="taxonomic scope" value="Bacteria"/>
</dbReference>
<keyword evidence="5" id="KW-1185">Reference proteome</keyword>
<evidence type="ECO:0000256" key="1">
    <source>
        <dbReference type="ARBA" id="ARBA00022729"/>
    </source>
</evidence>
<dbReference type="EMBL" id="CP009043">
    <property type="protein sequence ID" value="AII14911.1"/>
    <property type="molecule type" value="Genomic_DNA"/>
</dbReference>
<dbReference type="InterPro" id="IPR023155">
    <property type="entry name" value="Cyt_c-552/4"/>
</dbReference>
<dbReference type="HOGENOM" id="CLU_017567_0_0_7"/>
<evidence type="ECO:0000313" key="5">
    <source>
        <dbReference type="Proteomes" id="UP000028486"/>
    </source>
</evidence>
<dbReference type="RefSeq" id="WP_038454501.1">
    <property type="nucleotide sequence ID" value="NZ_CP009043.1"/>
</dbReference>
<evidence type="ECO:0000259" key="3">
    <source>
        <dbReference type="Pfam" id="PF13435"/>
    </source>
</evidence>
<dbReference type="AlphaFoldDB" id="A0A076FAC7"/>
<organism evidence="4 5">
    <name type="scientific">Campylobacter iguaniorum</name>
    <dbReference type="NCBI Taxonomy" id="1244531"/>
    <lineage>
        <taxon>Bacteria</taxon>
        <taxon>Pseudomonadati</taxon>
        <taxon>Campylobacterota</taxon>
        <taxon>Epsilonproteobacteria</taxon>
        <taxon>Campylobacterales</taxon>
        <taxon>Campylobacteraceae</taxon>
        <taxon>Campylobacter</taxon>
    </lineage>
</organism>
<dbReference type="Proteomes" id="UP000028486">
    <property type="component" value="Chromosome"/>
</dbReference>
<protein>
    <submittedName>
        <fullName evidence="4">Multiheme c-type cytochrome</fullName>
    </submittedName>
</protein>
<keyword evidence="1 2" id="KW-0732">Signal</keyword>
<dbReference type="PATRIC" id="fig|1244531.5.peg.1176"/>
<dbReference type="PANTHER" id="PTHR35038">
    <property type="entry name" value="DISSIMILATORY SULFITE REDUCTASE SIRA"/>
    <property type="match status" value="1"/>
</dbReference>
<dbReference type="InterPro" id="IPR051829">
    <property type="entry name" value="Multiheme_Cytochr_ET"/>
</dbReference>
<evidence type="ECO:0000313" key="4">
    <source>
        <dbReference type="EMBL" id="AII14911.1"/>
    </source>
</evidence>
<dbReference type="Gene3D" id="1.20.850.10">
    <property type="entry name" value="Hydroxylamine Oxidoreductase, Chain A, domain 2"/>
    <property type="match status" value="1"/>
</dbReference>
<dbReference type="SUPFAM" id="SSF48695">
    <property type="entry name" value="Multiheme cytochromes"/>
    <property type="match status" value="1"/>
</dbReference>
<dbReference type="KEGG" id="caj:CIG1485E_1075"/>
<dbReference type="Pfam" id="PF13447">
    <property type="entry name" value="Multi-haem_cyto"/>
    <property type="match status" value="1"/>
</dbReference>
<name>A0A076FAC7_9BACT</name>
<feature type="domain" description="Cytochrome c-552/4" evidence="3">
    <location>
        <begin position="39"/>
        <end position="74"/>
    </location>
</feature>
<feature type="signal peptide" evidence="2">
    <location>
        <begin position="1"/>
        <end position="18"/>
    </location>
</feature>
<sequence>MLKKIVLALTCLVAFSFAESVGNVNLTKVMKVDRSLSPLAKKCVECHAEKTPGIVNDWKSSRHAHAGVSCMDCHAVPADSPMAIKKEHPKDSGNHVSILVSPKTCGKCHAKEVKEFEQSGHARGGVQMFAKKGMVELMYHYEGNGKPYENDAPFHAGDENLKDAPSATGCIQCHGLEIKLDKEGYPIPGKGWPNYGIGNAYPDGSVGSCKSCHSSHTFDMVEARKPSACASCHLGPDHPNIEIYNNSMHGKIYNAEGEKKWKWDSAPDTWDVPDYRAPTCATCHMSGIGDLNTTHNVSLRLKWNLWAPHSNLRTGGYETAADVYAKEGKVTVGVPLAGNPAGPEAARGEMKQVCKSCHSTKATESFFISADQHVMLYNTYHTEAKKMLDDLKAKKLLKKDEWSDAFQKVYYHLWHHEGRRMRMGAVMGAPDYAHWHGVFEVQQDIKELRNIYNARIKSGKIEE</sequence>
<dbReference type="OrthoDB" id="9814800at2"/>
<dbReference type="Pfam" id="PF13435">
    <property type="entry name" value="Cytochrome_C554"/>
    <property type="match status" value="1"/>
</dbReference>
<dbReference type="InterPro" id="IPR036280">
    <property type="entry name" value="Multihaem_cyt_sf"/>
</dbReference>
<evidence type="ECO:0000256" key="2">
    <source>
        <dbReference type="SAM" id="SignalP"/>
    </source>
</evidence>